<evidence type="ECO:0000256" key="2">
    <source>
        <dbReference type="ARBA" id="ARBA00022630"/>
    </source>
</evidence>
<gene>
    <name evidence="6" type="ORF">RHSIM_Rhsim05G0048400</name>
</gene>
<evidence type="ECO:0000313" key="7">
    <source>
        <dbReference type="Proteomes" id="UP000626092"/>
    </source>
</evidence>
<dbReference type="GO" id="GO:0004499">
    <property type="term" value="F:N,N-dimethylaniline monooxygenase activity"/>
    <property type="evidence" value="ECO:0007669"/>
    <property type="project" value="InterPro"/>
</dbReference>
<comment type="similarity">
    <text evidence="1 5">Belongs to the FMO family.</text>
</comment>
<comment type="cofactor">
    <cofactor evidence="5">
        <name>FAD</name>
        <dbReference type="ChEBI" id="CHEBI:57692"/>
    </cofactor>
</comment>
<organism evidence="6 7">
    <name type="scientific">Rhododendron simsii</name>
    <name type="common">Sims's rhododendron</name>
    <dbReference type="NCBI Taxonomy" id="118357"/>
    <lineage>
        <taxon>Eukaryota</taxon>
        <taxon>Viridiplantae</taxon>
        <taxon>Streptophyta</taxon>
        <taxon>Embryophyta</taxon>
        <taxon>Tracheophyta</taxon>
        <taxon>Spermatophyta</taxon>
        <taxon>Magnoliopsida</taxon>
        <taxon>eudicotyledons</taxon>
        <taxon>Gunneridae</taxon>
        <taxon>Pentapetalae</taxon>
        <taxon>asterids</taxon>
        <taxon>Ericales</taxon>
        <taxon>Ericaceae</taxon>
        <taxon>Ericoideae</taxon>
        <taxon>Rhodoreae</taxon>
        <taxon>Rhododendron</taxon>
    </lineage>
</organism>
<protein>
    <recommendedName>
        <fullName evidence="5">Flavin-containing monooxygenase</fullName>
        <ecNumber evidence="5">1.-.-.-</ecNumber>
    </recommendedName>
</protein>
<dbReference type="AlphaFoldDB" id="A0A834GZY9"/>
<comment type="caution">
    <text evidence="6">The sequence shown here is derived from an EMBL/GenBank/DDBJ whole genome shotgun (WGS) entry which is preliminary data.</text>
</comment>
<dbReference type="InterPro" id="IPR050346">
    <property type="entry name" value="FMO-like"/>
</dbReference>
<evidence type="ECO:0000256" key="3">
    <source>
        <dbReference type="ARBA" id="ARBA00022827"/>
    </source>
</evidence>
<evidence type="ECO:0000256" key="4">
    <source>
        <dbReference type="ARBA" id="ARBA00023002"/>
    </source>
</evidence>
<dbReference type="Pfam" id="PF00743">
    <property type="entry name" value="FMO-like"/>
    <property type="match status" value="1"/>
</dbReference>
<dbReference type="PANTHER" id="PTHR23023">
    <property type="entry name" value="DIMETHYLANILINE MONOOXYGENASE"/>
    <property type="match status" value="1"/>
</dbReference>
<dbReference type="GO" id="GO:0050660">
    <property type="term" value="F:flavin adenine dinucleotide binding"/>
    <property type="evidence" value="ECO:0007669"/>
    <property type="project" value="InterPro"/>
</dbReference>
<sequence length="113" mass="13279">MLLYVCYSGTDINTNCCFKRECVRAQVPLLAVIGFSERIANLYTSETRCRWLAELLDGKFKLPSIKKMEKDIAKWDEYMNRCSDKNYRRSGIGALHIWYNDQLCKDMGYVTWT</sequence>
<keyword evidence="5" id="KW-0503">Monooxygenase</keyword>
<dbReference type="InterPro" id="IPR036188">
    <property type="entry name" value="FAD/NAD-bd_sf"/>
</dbReference>
<dbReference type="EMBL" id="WJXA01000005">
    <property type="protein sequence ID" value="KAF7142908.1"/>
    <property type="molecule type" value="Genomic_DNA"/>
</dbReference>
<name>A0A834GZY9_RHOSS</name>
<keyword evidence="4 5" id="KW-0560">Oxidoreductase</keyword>
<reference evidence="6" key="1">
    <citation type="submission" date="2019-11" db="EMBL/GenBank/DDBJ databases">
        <authorList>
            <person name="Liu Y."/>
            <person name="Hou J."/>
            <person name="Li T.-Q."/>
            <person name="Guan C.-H."/>
            <person name="Wu X."/>
            <person name="Wu H.-Z."/>
            <person name="Ling F."/>
            <person name="Zhang R."/>
            <person name="Shi X.-G."/>
            <person name="Ren J.-P."/>
            <person name="Chen E.-F."/>
            <person name="Sun J.-M."/>
        </authorList>
    </citation>
    <scope>NUCLEOTIDE SEQUENCE</scope>
    <source>
        <strain evidence="6">Adult_tree_wgs_1</strain>
        <tissue evidence="6">Leaves</tissue>
    </source>
</reference>
<dbReference type="GO" id="GO:0050661">
    <property type="term" value="F:NADP binding"/>
    <property type="evidence" value="ECO:0007669"/>
    <property type="project" value="InterPro"/>
</dbReference>
<keyword evidence="7" id="KW-1185">Reference proteome</keyword>
<dbReference type="OrthoDB" id="66881at2759"/>
<dbReference type="Proteomes" id="UP000626092">
    <property type="component" value="Unassembled WGS sequence"/>
</dbReference>
<dbReference type="EC" id="1.-.-.-" evidence="5"/>
<dbReference type="InterPro" id="IPR020946">
    <property type="entry name" value="Flavin_mOase-like"/>
</dbReference>
<evidence type="ECO:0000256" key="5">
    <source>
        <dbReference type="RuleBase" id="RU361177"/>
    </source>
</evidence>
<keyword evidence="3 5" id="KW-0274">FAD</keyword>
<accession>A0A834GZY9</accession>
<proteinExistence type="inferred from homology"/>
<keyword evidence="2 5" id="KW-0285">Flavoprotein</keyword>
<evidence type="ECO:0000313" key="6">
    <source>
        <dbReference type="EMBL" id="KAF7142908.1"/>
    </source>
</evidence>
<dbReference type="Gene3D" id="3.50.50.60">
    <property type="entry name" value="FAD/NAD(P)-binding domain"/>
    <property type="match status" value="1"/>
</dbReference>
<evidence type="ECO:0000256" key="1">
    <source>
        <dbReference type="ARBA" id="ARBA00009183"/>
    </source>
</evidence>